<evidence type="ECO:0000256" key="1">
    <source>
        <dbReference type="ARBA" id="ARBA00000900"/>
    </source>
</evidence>
<evidence type="ECO:0000256" key="13">
    <source>
        <dbReference type="ARBA" id="ARBA00024209"/>
    </source>
</evidence>
<evidence type="ECO:0000256" key="9">
    <source>
        <dbReference type="ARBA" id="ARBA00022786"/>
    </source>
</evidence>
<evidence type="ECO:0000256" key="5">
    <source>
        <dbReference type="ARBA" id="ARBA00022679"/>
    </source>
</evidence>
<dbReference type="Gene3D" id="3.30.40.10">
    <property type="entry name" value="Zinc/RING finger domain, C3HC4 (zinc finger)"/>
    <property type="match status" value="1"/>
</dbReference>
<evidence type="ECO:0000256" key="10">
    <source>
        <dbReference type="ARBA" id="ARBA00022833"/>
    </source>
</evidence>
<feature type="chain" id="PRO_5004350034" description="RING-type E3 ubiquitin transferase" evidence="16">
    <location>
        <begin position="32"/>
        <end position="340"/>
    </location>
</feature>
<comment type="pathway">
    <text evidence="3">Protein modification; protein ubiquitination.</text>
</comment>
<dbReference type="AlphaFoldDB" id="R0FJA5"/>
<dbReference type="EMBL" id="KB870810">
    <property type="protein sequence ID" value="EOA22171.1"/>
    <property type="molecule type" value="Genomic_DNA"/>
</dbReference>
<sequence>MTIFTKDHIHRIVLCVFLSLFFLQCLPRVTCQQDWDFTDDSTNKEKHFSTGTTVAIILLGMFVTILISCGSLYALFAYNFRRLIAEVGREDLHSGATTGVAKEVIESFPSFIYSDVKEIGGVECAVCLQEFEDEEKLRWMPPCSHTFHANCIDVWLSSRTTCPVYRANLSLKPDESFPYLSIDLERGNVRRGVGESSNEISLTDGSKSWTNHANYRTTRSRSTGSLSSLHMAPDSSVERGKNLNRFTLQLPEEVQRHLVLPRAMSSRQDYRRECDGSEISGFSQGKQTLRHVMSKSLSFTFQEASVRSTTGRDDLVLETSQVKDKDICEQSFQRLMPEKV</sequence>
<dbReference type="eggNOG" id="KOG0800">
    <property type="taxonomic scope" value="Eukaryota"/>
</dbReference>
<feature type="signal peptide" evidence="16">
    <location>
        <begin position="1"/>
        <end position="31"/>
    </location>
</feature>
<dbReference type="FunFam" id="3.30.40.10:FF:000187">
    <property type="entry name" value="E3 ubiquitin-protein ligase ATL6"/>
    <property type="match status" value="1"/>
</dbReference>
<feature type="domain" description="RING-type" evidence="17">
    <location>
        <begin position="124"/>
        <end position="166"/>
    </location>
</feature>
<dbReference type="Pfam" id="PF13639">
    <property type="entry name" value="zf-RING_2"/>
    <property type="match status" value="1"/>
</dbReference>
<evidence type="ECO:0000256" key="14">
    <source>
        <dbReference type="PROSITE-ProRule" id="PRU00175"/>
    </source>
</evidence>
<dbReference type="SUPFAM" id="SSF57850">
    <property type="entry name" value="RING/U-box"/>
    <property type="match status" value="1"/>
</dbReference>
<keyword evidence="12 15" id="KW-0472">Membrane</keyword>
<evidence type="ECO:0000256" key="4">
    <source>
        <dbReference type="ARBA" id="ARBA00012483"/>
    </source>
</evidence>
<evidence type="ECO:0000256" key="12">
    <source>
        <dbReference type="ARBA" id="ARBA00023136"/>
    </source>
</evidence>
<evidence type="ECO:0000256" key="11">
    <source>
        <dbReference type="ARBA" id="ARBA00022989"/>
    </source>
</evidence>
<dbReference type="OrthoDB" id="693546at2759"/>
<protein>
    <recommendedName>
        <fullName evidence="4">RING-type E3 ubiquitin transferase</fullName>
        <ecNumber evidence="4">2.3.2.27</ecNumber>
    </recommendedName>
</protein>
<dbReference type="InterPro" id="IPR013083">
    <property type="entry name" value="Znf_RING/FYVE/PHD"/>
</dbReference>
<evidence type="ECO:0000259" key="17">
    <source>
        <dbReference type="PROSITE" id="PS50089"/>
    </source>
</evidence>
<organism evidence="18 19">
    <name type="scientific">Capsella rubella</name>
    <dbReference type="NCBI Taxonomy" id="81985"/>
    <lineage>
        <taxon>Eukaryota</taxon>
        <taxon>Viridiplantae</taxon>
        <taxon>Streptophyta</taxon>
        <taxon>Embryophyta</taxon>
        <taxon>Tracheophyta</taxon>
        <taxon>Spermatophyta</taxon>
        <taxon>Magnoliopsida</taxon>
        <taxon>eudicotyledons</taxon>
        <taxon>Gunneridae</taxon>
        <taxon>Pentapetalae</taxon>
        <taxon>rosids</taxon>
        <taxon>malvids</taxon>
        <taxon>Brassicales</taxon>
        <taxon>Brassicaceae</taxon>
        <taxon>Camelineae</taxon>
        <taxon>Capsella</taxon>
    </lineage>
</organism>
<keyword evidence="9" id="KW-0833">Ubl conjugation pathway</keyword>
<dbReference type="PANTHER" id="PTHR14155">
    <property type="entry name" value="RING FINGER DOMAIN-CONTAINING"/>
    <property type="match status" value="1"/>
</dbReference>
<dbReference type="KEGG" id="crb:17881483"/>
<dbReference type="InterPro" id="IPR001841">
    <property type="entry name" value="Znf_RING"/>
</dbReference>
<keyword evidence="11 15" id="KW-1133">Transmembrane helix</keyword>
<keyword evidence="6 15" id="KW-0812">Transmembrane</keyword>
<gene>
    <name evidence="18" type="ORF">CARUB_v10002742mg</name>
</gene>
<evidence type="ECO:0000256" key="7">
    <source>
        <dbReference type="ARBA" id="ARBA00022723"/>
    </source>
</evidence>
<evidence type="ECO:0000313" key="19">
    <source>
        <dbReference type="Proteomes" id="UP000029121"/>
    </source>
</evidence>
<name>R0FJA5_9BRAS</name>
<evidence type="ECO:0000256" key="3">
    <source>
        <dbReference type="ARBA" id="ARBA00004906"/>
    </source>
</evidence>
<evidence type="ECO:0000313" key="18">
    <source>
        <dbReference type="EMBL" id="EOA22171.1"/>
    </source>
</evidence>
<comment type="similarity">
    <text evidence="13">Belongs to the RING-type zinc finger family. ATL subfamily.</text>
</comment>
<dbReference type="SMART" id="SM00184">
    <property type="entry name" value="RING"/>
    <property type="match status" value="1"/>
</dbReference>
<keyword evidence="19" id="KW-1185">Reference proteome</keyword>
<comment type="subcellular location">
    <subcellularLocation>
        <location evidence="2">Membrane</location>
        <topology evidence="2">Single-pass membrane protein</topology>
    </subcellularLocation>
</comment>
<dbReference type="GO" id="GO:0061630">
    <property type="term" value="F:ubiquitin protein ligase activity"/>
    <property type="evidence" value="ECO:0007669"/>
    <property type="project" value="UniProtKB-EC"/>
</dbReference>
<keyword evidence="7" id="KW-0479">Metal-binding</keyword>
<keyword evidence="10" id="KW-0862">Zinc</keyword>
<evidence type="ECO:0000256" key="2">
    <source>
        <dbReference type="ARBA" id="ARBA00004167"/>
    </source>
</evidence>
<comment type="catalytic activity">
    <reaction evidence="1">
        <text>S-ubiquitinyl-[E2 ubiquitin-conjugating enzyme]-L-cysteine + [acceptor protein]-L-lysine = [E2 ubiquitin-conjugating enzyme]-L-cysteine + N(6)-ubiquitinyl-[acceptor protein]-L-lysine.</text>
        <dbReference type="EC" id="2.3.2.27"/>
    </reaction>
</comment>
<evidence type="ECO:0000256" key="8">
    <source>
        <dbReference type="ARBA" id="ARBA00022771"/>
    </source>
</evidence>
<dbReference type="GO" id="GO:0016020">
    <property type="term" value="C:membrane"/>
    <property type="evidence" value="ECO:0007669"/>
    <property type="project" value="UniProtKB-SubCell"/>
</dbReference>
<evidence type="ECO:0000256" key="15">
    <source>
        <dbReference type="SAM" id="Phobius"/>
    </source>
</evidence>
<dbReference type="PROSITE" id="PS50089">
    <property type="entry name" value="ZF_RING_2"/>
    <property type="match status" value="1"/>
</dbReference>
<dbReference type="GO" id="GO:0008270">
    <property type="term" value="F:zinc ion binding"/>
    <property type="evidence" value="ECO:0007669"/>
    <property type="project" value="UniProtKB-KW"/>
</dbReference>
<keyword evidence="8 14" id="KW-0863">Zinc-finger</keyword>
<dbReference type="EC" id="2.3.2.27" evidence="4"/>
<reference evidence="19" key="1">
    <citation type="journal article" date="2013" name="Nat. Genet.">
        <title>The Capsella rubella genome and the genomic consequences of rapid mating system evolution.</title>
        <authorList>
            <person name="Slotte T."/>
            <person name="Hazzouri K.M."/>
            <person name="Agren J.A."/>
            <person name="Koenig D."/>
            <person name="Maumus F."/>
            <person name="Guo Y.L."/>
            <person name="Steige K."/>
            <person name="Platts A.E."/>
            <person name="Escobar J.S."/>
            <person name="Newman L.K."/>
            <person name="Wang W."/>
            <person name="Mandakova T."/>
            <person name="Vello E."/>
            <person name="Smith L.M."/>
            <person name="Henz S.R."/>
            <person name="Steffen J."/>
            <person name="Takuno S."/>
            <person name="Brandvain Y."/>
            <person name="Coop G."/>
            <person name="Andolfatto P."/>
            <person name="Hu T.T."/>
            <person name="Blanchette M."/>
            <person name="Clark R.M."/>
            <person name="Quesneville H."/>
            <person name="Nordborg M."/>
            <person name="Gaut B.S."/>
            <person name="Lysak M.A."/>
            <person name="Jenkins J."/>
            <person name="Grimwood J."/>
            <person name="Chapman J."/>
            <person name="Prochnik S."/>
            <person name="Shu S."/>
            <person name="Rokhsar D."/>
            <person name="Schmutz J."/>
            <person name="Weigel D."/>
            <person name="Wright S.I."/>
        </authorList>
    </citation>
    <scope>NUCLEOTIDE SEQUENCE [LARGE SCALE GENOMIC DNA]</scope>
    <source>
        <strain evidence="19">cv. Monte Gargano</strain>
    </source>
</reference>
<keyword evidence="5" id="KW-0808">Transferase</keyword>
<dbReference type="PANTHER" id="PTHR14155:SF547">
    <property type="entry name" value="RING-H2 FINGER PROTEIN ATL35-RELATED"/>
    <property type="match status" value="1"/>
</dbReference>
<dbReference type="CDD" id="cd16461">
    <property type="entry name" value="RING-H2_EL5-like"/>
    <property type="match status" value="1"/>
</dbReference>
<dbReference type="InterPro" id="IPR053238">
    <property type="entry name" value="RING-H2_zinc_finger"/>
</dbReference>
<accession>R0FJA5</accession>
<keyword evidence="16" id="KW-0732">Signal</keyword>
<evidence type="ECO:0000256" key="6">
    <source>
        <dbReference type="ARBA" id="ARBA00022692"/>
    </source>
</evidence>
<dbReference type="Proteomes" id="UP000029121">
    <property type="component" value="Unassembled WGS sequence"/>
</dbReference>
<feature type="transmembrane region" description="Helical" evidence="15">
    <location>
        <begin position="55"/>
        <end position="76"/>
    </location>
</feature>
<proteinExistence type="inferred from homology"/>
<evidence type="ECO:0000256" key="16">
    <source>
        <dbReference type="SAM" id="SignalP"/>
    </source>
</evidence>